<evidence type="ECO:0000313" key="2">
    <source>
        <dbReference type="EMBL" id="SEO85138.1"/>
    </source>
</evidence>
<reference evidence="3" key="1">
    <citation type="submission" date="2016-10" db="EMBL/GenBank/DDBJ databases">
        <authorList>
            <person name="Wibberg D."/>
        </authorList>
    </citation>
    <scope>NUCLEOTIDE SEQUENCE [LARGE SCALE GENOMIC DNA]</scope>
</reference>
<name>A0A1H8T3P3_9HYPH</name>
<dbReference type="Proteomes" id="UP000183063">
    <property type="component" value="Unassembled WGS sequence"/>
</dbReference>
<evidence type="ECO:0000313" key="1">
    <source>
        <dbReference type="EMBL" id="SEI14422.1"/>
    </source>
</evidence>
<dbReference type="Proteomes" id="UP000198939">
    <property type="component" value="Unassembled WGS sequence"/>
</dbReference>
<accession>A0A1H8T3P3</accession>
<organism evidence="1 3">
    <name type="scientific">Rhizobium tibeticum</name>
    <dbReference type="NCBI Taxonomy" id="501024"/>
    <lineage>
        <taxon>Bacteria</taxon>
        <taxon>Pseudomonadati</taxon>
        <taxon>Pseudomonadota</taxon>
        <taxon>Alphaproteobacteria</taxon>
        <taxon>Hyphomicrobiales</taxon>
        <taxon>Rhizobiaceae</taxon>
        <taxon>Rhizobium/Agrobacterium group</taxon>
        <taxon>Rhizobium</taxon>
    </lineage>
</organism>
<protein>
    <submittedName>
        <fullName evidence="1">Uncharacterized protein</fullName>
    </submittedName>
</protein>
<reference evidence="2 4" key="2">
    <citation type="submission" date="2016-10" db="EMBL/GenBank/DDBJ databases">
        <authorList>
            <person name="Varghese N."/>
            <person name="Submissions S."/>
        </authorList>
    </citation>
    <scope>NUCLEOTIDE SEQUENCE [LARGE SCALE GENOMIC DNA]</scope>
    <source>
        <strain evidence="2 4">CGMCC 1.7071</strain>
    </source>
</reference>
<gene>
    <name evidence="1" type="ORF">RTCCBAU85039_5087</name>
    <name evidence="2" type="ORF">SAMN05216228_102720</name>
</gene>
<dbReference type="EMBL" id="FNXB01000036">
    <property type="protein sequence ID" value="SEI14422.1"/>
    <property type="molecule type" value="Genomic_DNA"/>
</dbReference>
<keyword evidence="4" id="KW-1185">Reference proteome</keyword>
<evidence type="ECO:0000313" key="4">
    <source>
        <dbReference type="Proteomes" id="UP000198939"/>
    </source>
</evidence>
<proteinExistence type="predicted"/>
<sequence>MVGWDVVFRIMTSLTEGVGIACVHIGSAAKISSYGAILDLDDNGAWQWKTS</sequence>
<dbReference type="AlphaFoldDB" id="A0A1H8T3P3"/>
<evidence type="ECO:0000313" key="3">
    <source>
        <dbReference type="Proteomes" id="UP000183063"/>
    </source>
</evidence>
<dbReference type="EMBL" id="FOCV01000027">
    <property type="protein sequence ID" value="SEO85138.1"/>
    <property type="molecule type" value="Genomic_DNA"/>
</dbReference>
<dbReference type="STRING" id="501024.RTCCBAU85039_5087"/>
<reference evidence="1" key="3">
    <citation type="submission" date="2016-10" db="EMBL/GenBank/DDBJ databases">
        <authorList>
            <person name="de Groot N.N."/>
        </authorList>
    </citation>
    <scope>NUCLEOTIDE SEQUENCE [LARGE SCALE GENOMIC DNA]</scope>
    <source>
        <strain evidence="1">CCBAU85039</strain>
    </source>
</reference>